<proteinExistence type="predicted"/>
<dbReference type="AlphaFoldDB" id="A0AAD9K886"/>
<reference evidence="1" key="1">
    <citation type="journal article" date="2023" name="Mol. Biol. Evol.">
        <title>Third-Generation Sequencing Reveals the Adaptive Role of the Epigenome in Three Deep-Sea Polychaetes.</title>
        <authorList>
            <person name="Perez M."/>
            <person name="Aroh O."/>
            <person name="Sun Y."/>
            <person name="Lan Y."/>
            <person name="Juniper S.K."/>
            <person name="Young C.R."/>
            <person name="Angers B."/>
            <person name="Qian P.Y."/>
        </authorList>
    </citation>
    <scope>NUCLEOTIDE SEQUENCE</scope>
    <source>
        <strain evidence="1">P08H-3</strain>
    </source>
</reference>
<dbReference type="Proteomes" id="UP001208570">
    <property type="component" value="Unassembled WGS sequence"/>
</dbReference>
<gene>
    <name evidence="1" type="ORF">LSH36_45g16077</name>
</gene>
<organism evidence="1 2">
    <name type="scientific">Paralvinella palmiformis</name>
    <dbReference type="NCBI Taxonomy" id="53620"/>
    <lineage>
        <taxon>Eukaryota</taxon>
        <taxon>Metazoa</taxon>
        <taxon>Spiralia</taxon>
        <taxon>Lophotrochozoa</taxon>
        <taxon>Annelida</taxon>
        <taxon>Polychaeta</taxon>
        <taxon>Sedentaria</taxon>
        <taxon>Canalipalpata</taxon>
        <taxon>Terebellida</taxon>
        <taxon>Terebelliformia</taxon>
        <taxon>Alvinellidae</taxon>
        <taxon>Paralvinella</taxon>
    </lineage>
</organism>
<evidence type="ECO:0000313" key="1">
    <source>
        <dbReference type="EMBL" id="KAK2165840.1"/>
    </source>
</evidence>
<protein>
    <submittedName>
        <fullName evidence="1">Uncharacterized protein</fullName>
    </submittedName>
</protein>
<dbReference type="EMBL" id="JAODUP010000045">
    <property type="protein sequence ID" value="KAK2165840.1"/>
    <property type="molecule type" value="Genomic_DNA"/>
</dbReference>
<comment type="caution">
    <text evidence="1">The sequence shown here is derived from an EMBL/GenBank/DDBJ whole genome shotgun (WGS) entry which is preliminary data.</text>
</comment>
<evidence type="ECO:0000313" key="2">
    <source>
        <dbReference type="Proteomes" id="UP001208570"/>
    </source>
</evidence>
<keyword evidence="2" id="KW-1185">Reference proteome</keyword>
<name>A0AAD9K886_9ANNE</name>
<sequence>MYIVHYQDVDLFSVSVIAGETTAESCRHDCDSDPADFITVMSNKECYRATKTALNGTDFMIWSQFSNEITPDDDVGVEKHMKQINKWVKKLAKKCKPNALFILLFAGDEKHSSHSNAVCLVKII</sequence>
<accession>A0AAD9K886</accession>